<dbReference type="PANTHER" id="PTHR10635:SF0">
    <property type="entry name" value="COATOMER SUBUNIT BETA"/>
    <property type="match status" value="1"/>
</dbReference>
<dbReference type="Proteomes" id="UP000823749">
    <property type="component" value="Chromosome 2"/>
</dbReference>
<name>A0AAV6LA38_9ERIC</name>
<evidence type="ECO:0000313" key="1">
    <source>
        <dbReference type="EMBL" id="KAG5561299.1"/>
    </source>
</evidence>
<dbReference type="InterPro" id="IPR016460">
    <property type="entry name" value="COPB1"/>
</dbReference>
<organism evidence="1 2">
    <name type="scientific">Rhododendron griersonianum</name>
    <dbReference type="NCBI Taxonomy" id="479676"/>
    <lineage>
        <taxon>Eukaryota</taxon>
        <taxon>Viridiplantae</taxon>
        <taxon>Streptophyta</taxon>
        <taxon>Embryophyta</taxon>
        <taxon>Tracheophyta</taxon>
        <taxon>Spermatophyta</taxon>
        <taxon>Magnoliopsida</taxon>
        <taxon>eudicotyledons</taxon>
        <taxon>Gunneridae</taxon>
        <taxon>Pentapetalae</taxon>
        <taxon>asterids</taxon>
        <taxon>Ericales</taxon>
        <taxon>Ericaceae</taxon>
        <taxon>Ericoideae</taxon>
        <taxon>Rhodoreae</taxon>
        <taxon>Rhododendron</taxon>
    </lineage>
</organism>
<dbReference type="PANTHER" id="PTHR10635">
    <property type="entry name" value="COATOMER SUBUNIT BETA"/>
    <property type="match status" value="1"/>
</dbReference>
<comment type="caution">
    <text evidence="1">The sequence shown here is derived from an EMBL/GenBank/DDBJ whole genome shotgun (WGS) entry which is preliminary data.</text>
</comment>
<dbReference type="GO" id="GO:0006886">
    <property type="term" value="P:intracellular protein transport"/>
    <property type="evidence" value="ECO:0007669"/>
    <property type="project" value="InterPro"/>
</dbReference>
<dbReference type="GO" id="GO:0006888">
    <property type="term" value="P:endoplasmic reticulum to Golgi vesicle-mediated transport"/>
    <property type="evidence" value="ECO:0007669"/>
    <property type="project" value="TreeGrafter"/>
</dbReference>
<sequence>MLADNQFREIEEIKAKDQITHAQPNDLIDFYHLKSRKGMSQLELEDEVSVEKQVDGKLRRYITIRSKTQGTALSLGDKCWNL</sequence>
<evidence type="ECO:0000313" key="2">
    <source>
        <dbReference type="Proteomes" id="UP000823749"/>
    </source>
</evidence>
<gene>
    <name evidence="1" type="ORF">RHGRI_004360</name>
</gene>
<reference evidence="1" key="1">
    <citation type="submission" date="2020-08" db="EMBL/GenBank/DDBJ databases">
        <title>Plant Genome Project.</title>
        <authorList>
            <person name="Zhang R.-G."/>
        </authorList>
    </citation>
    <scope>NUCLEOTIDE SEQUENCE</scope>
    <source>
        <strain evidence="1">WSP0</strain>
        <tissue evidence="1">Leaf</tissue>
    </source>
</reference>
<dbReference type="GO" id="GO:0006891">
    <property type="term" value="P:intra-Golgi vesicle-mediated transport"/>
    <property type="evidence" value="ECO:0007669"/>
    <property type="project" value="TreeGrafter"/>
</dbReference>
<dbReference type="EMBL" id="JACTNZ010000002">
    <property type="protein sequence ID" value="KAG5561299.1"/>
    <property type="molecule type" value="Genomic_DNA"/>
</dbReference>
<dbReference type="GO" id="GO:0030126">
    <property type="term" value="C:COPI vesicle coat"/>
    <property type="evidence" value="ECO:0007669"/>
    <property type="project" value="TreeGrafter"/>
</dbReference>
<protein>
    <submittedName>
        <fullName evidence="1">Uncharacterized protein</fullName>
    </submittedName>
</protein>
<keyword evidence="2" id="KW-1185">Reference proteome</keyword>
<proteinExistence type="predicted"/>
<accession>A0AAV6LA38</accession>
<dbReference type="AlphaFoldDB" id="A0AAV6LA38"/>